<keyword evidence="3" id="KW-1185">Reference proteome</keyword>
<proteinExistence type="predicted"/>
<sequence length="104" mass="11671">MRTSLEPTGPVQRIIEFKLPLQYLLSILGGIAVMIVTMYFKGERAAEEIVALRGDIRELRAELKVKDNTQNGLSGALTLLQFRLDTAESDIRVLKQSEAPRKTK</sequence>
<name>A0ABW5EP02_9BURK</name>
<protein>
    <submittedName>
        <fullName evidence="2">Uncharacterized protein</fullName>
    </submittedName>
</protein>
<feature type="transmembrane region" description="Helical" evidence="1">
    <location>
        <begin position="20"/>
        <end position="40"/>
    </location>
</feature>
<keyword evidence="1" id="KW-0812">Transmembrane</keyword>
<gene>
    <name evidence="2" type="ORF">ACFSPV_12060</name>
</gene>
<keyword evidence="1" id="KW-0472">Membrane</keyword>
<organism evidence="2 3">
    <name type="scientific">Delftia deserti</name>
    <dbReference type="NCBI Taxonomy" id="1651218"/>
    <lineage>
        <taxon>Bacteria</taxon>
        <taxon>Pseudomonadati</taxon>
        <taxon>Pseudomonadota</taxon>
        <taxon>Betaproteobacteria</taxon>
        <taxon>Burkholderiales</taxon>
        <taxon>Comamonadaceae</taxon>
        <taxon>Delftia</taxon>
    </lineage>
</organism>
<keyword evidence="1" id="KW-1133">Transmembrane helix</keyword>
<dbReference type="RefSeq" id="WP_380106566.1">
    <property type="nucleotide sequence ID" value="NZ_JBHSIH010000001.1"/>
</dbReference>
<reference evidence="3" key="1">
    <citation type="journal article" date="2019" name="Int. J. Syst. Evol. Microbiol.">
        <title>The Global Catalogue of Microorganisms (GCM) 10K type strain sequencing project: providing services to taxonomists for standard genome sequencing and annotation.</title>
        <authorList>
            <consortium name="The Broad Institute Genomics Platform"/>
            <consortium name="The Broad Institute Genome Sequencing Center for Infectious Disease"/>
            <person name="Wu L."/>
            <person name="Ma J."/>
        </authorList>
    </citation>
    <scope>NUCLEOTIDE SEQUENCE [LARGE SCALE GENOMIC DNA]</scope>
    <source>
        <strain evidence="3">CCUG 62793</strain>
    </source>
</reference>
<evidence type="ECO:0000313" key="3">
    <source>
        <dbReference type="Proteomes" id="UP001597287"/>
    </source>
</evidence>
<evidence type="ECO:0000313" key="2">
    <source>
        <dbReference type="EMBL" id="MFD2319447.1"/>
    </source>
</evidence>
<accession>A0ABW5EP02</accession>
<dbReference type="Proteomes" id="UP001597287">
    <property type="component" value="Unassembled WGS sequence"/>
</dbReference>
<comment type="caution">
    <text evidence="2">The sequence shown here is derived from an EMBL/GenBank/DDBJ whole genome shotgun (WGS) entry which is preliminary data.</text>
</comment>
<evidence type="ECO:0000256" key="1">
    <source>
        <dbReference type="SAM" id="Phobius"/>
    </source>
</evidence>
<dbReference type="EMBL" id="JBHUIG010000012">
    <property type="protein sequence ID" value="MFD2319447.1"/>
    <property type="molecule type" value="Genomic_DNA"/>
</dbReference>